<dbReference type="SUPFAM" id="SSF52402">
    <property type="entry name" value="Adenine nucleotide alpha hydrolases-like"/>
    <property type="match status" value="1"/>
</dbReference>
<dbReference type="GO" id="GO:0006400">
    <property type="term" value="P:tRNA modification"/>
    <property type="evidence" value="ECO:0007669"/>
    <property type="project" value="UniProtKB-UniRule"/>
</dbReference>
<evidence type="ECO:0000313" key="11">
    <source>
        <dbReference type="Proteomes" id="UP000004567"/>
    </source>
</evidence>
<name>H4GI03_9LACO</name>
<dbReference type="InterPro" id="IPR014729">
    <property type="entry name" value="Rossmann-like_a/b/a_fold"/>
</dbReference>
<sequence length="450" mass="52452">MRGLQASIQKVLKKYWDGQSKLVVAVSTGVDSMLLLHELEQLHYPIVVAHVNHHLRTQSDQEAQFLVQYCRDHHIAIQIADWHVADHPDKGVEEAARQFRYRFFYQVMDKEQSRILLTAHHQNDLAETVLMKLVRGGWLKSIVGLQTARTFNTGWLLRPWLQISKEEILRQAQVIGLTWYEDQSNQSMVIQRNRFRHQILPALIKEDPQALAHLGDFHDQLTKLLTFAEAELSKYDEVLLDGQRLKVTEFNSLPSATQDLYLKHYFNQAHLQRLTKDQLNQALHLLSNQNKPQGQLDLSADWRLVKTYQYAWLQKGETAEVIKSPADVAMIELEELYSTDDGKLFWFSKHKSNDHLIASFNLTMEQLPLQIRKWQPGDRLRLKNGGHQKIHRILIDQKVPQSKRTHQQVVVDQFDQVLWLVGRKTAWVTSQGATQEIYLYYQGDNHDNGK</sequence>
<dbReference type="InterPro" id="IPR011063">
    <property type="entry name" value="TilS/TtcA_N"/>
</dbReference>
<dbReference type="InterPro" id="IPR012094">
    <property type="entry name" value="tRNA_Ile_lys_synt"/>
</dbReference>
<dbReference type="InterPro" id="IPR012795">
    <property type="entry name" value="tRNA_Ile_lys_synt_N"/>
</dbReference>
<dbReference type="SMART" id="SM00977">
    <property type="entry name" value="TilS_C"/>
    <property type="match status" value="1"/>
</dbReference>
<gene>
    <name evidence="8" type="primary">tilS</name>
    <name evidence="10" type="ORF">PS3_10781</name>
</gene>
<dbReference type="PATRIC" id="fig|1144300.3.peg.134"/>
<dbReference type="EC" id="6.3.4.19" evidence="8"/>
<dbReference type="CDD" id="cd01992">
    <property type="entry name" value="TilS_N"/>
    <property type="match status" value="1"/>
</dbReference>
<dbReference type="SUPFAM" id="SSF56037">
    <property type="entry name" value="PheT/TilS domain"/>
    <property type="match status" value="1"/>
</dbReference>
<evidence type="ECO:0000256" key="6">
    <source>
        <dbReference type="ARBA" id="ARBA00022840"/>
    </source>
</evidence>
<evidence type="ECO:0000259" key="9">
    <source>
        <dbReference type="SMART" id="SM00977"/>
    </source>
</evidence>
<dbReference type="GO" id="GO:0005524">
    <property type="term" value="F:ATP binding"/>
    <property type="evidence" value="ECO:0007669"/>
    <property type="project" value="UniProtKB-KW"/>
</dbReference>
<comment type="caution">
    <text evidence="8">Lacks conserved residue(s) required for the propagation of feature annotation.</text>
</comment>
<dbReference type="OrthoDB" id="9807403at2"/>
<organism evidence="10 11">
    <name type="scientific">Limosilactobacillus gastricus PS3</name>
    <dbReference type="NCBI Taxonomy" id="1144300"/>
    <lineage>
        <taxon>Bacteria</taxon>
        <taxon>Bacillati</taxon>
        <taxon>Bacillota</taxon>
        <taxon>Bacilli</taxon>
        <taxon>Lactobacillales</taxon>
        <taxon>Lactobacillaceae</taxon>
        <taxon>Limosilactobacillus</taxon>
    </lineage>
</organism>
<protein>
    <recommendedName>
        <fullName evidence="8">tRNA(Ile)-lysidine synthase</fullName>
        <ecNumber evidence="8">6.3.4.19</ecNumber>
    </recommendedName>
    <alternativeName>
        <fullName evidence="8">tRNA(Ile)-2-lysyl-cytidine synthase</fullName>
    </alternativeName>
    <alternativeName>
        <fullName evidence="8">tRNA(Ile)-lysidine synthetase</fullName>
    </alternativeName>
</protein>
<dbReference type="NCBIfam" id="TIGR02432">
    <property type="entry name" value="lysidine_TilS_N"/>
    <property type="match status" value="1"/>
</dbReference>
<dbReference type="PANTHER" id="PTHR43033">
    <property type="entry name" value="TRNA(ILE)-LYSIDINE SYNTHASE-RELATED"/>
    <property type="match status" value="1"/>
</dbReference>
<reference evidence="10 11" key="1">
    <citation type="journal article" date="2013" name="Genome Announc.">
        <title>Genome Sequence of Lactobacillus gastricus PS3, a Strain Isolated from Human Milk.</title>
        <authorList>
            <person name="Martin V."/>
            <person name="Cardenas N."/>
            <person name="Jimenez E."/>
            <person name="Maldonado A."/>
            <person name="Rodriguez J.M."/>
            <person name="Fernandez L."/>
        </authorList>
    </citation>
    <scope>NUCLEOTIDE SEQUENCE [LARGE SCALE GENOMIC DNA]</scope>
    <source>
        <strain evidence="10 11">PS3</strain>
    </source>
</reference>
<dbReference type="AlphaFoldDB" id="H4GI03"/>
<feature type="domain" description="Lysidine-tRNA(Ile) synthetase C-terminal" evidence="9">
    <location>
        <begin position="369"/>
        <end position="439"/>
    </location>
</feature>
<evidence type="ECO:0000256" key="4">
    <source>
        <dbReference type="ARBA" id="ARBA00022694"/>
    </source>
</evidence>
<dbReference type="STRING" id="1144300.PS3_10781"/>
<dbReference type="HAMAP" id="MF_01161">
    <property type="entry name" value="tRNA_Ile_lys_synt"/>
    <property type="match status" value="1"/>
</dbReference>
<keyword evidence="5" id="KW-0547">Nucleotide-binding</keyword>
<evidence type="ECO:0000256" key="8">
    <source>
        <dbReference type="HAMAP-Rule" id="MF_01161"/>
    </source>
</evidence>
<accession>H4GI03</accession>
<dbReference type="Pfam" id="PF01171">
    <property type="entry name" value="ATP_bind_3"/>
    <property type="match status" value="1"/>
</dbReference>
<proteinExistence type="inferred from homology"/>
<keyword evidence="6" id="KW-0067">ATP-binding</keyword>
<evidence type="ECO:0000256" key="1">
    <source>
        <dbReference type="ARBA" id="ARBA00004496"/>
    </source>
</evidence>
<evidence type="ECO:0000256" key="2">
    <source>
        <dbReference type="ARBA" id="ARBA00022490"/>
    </source>
</evidence>
<keyword evidence="3 8" id="KW-0436">Ligase</keyword>
<dbReference type="Proteomes" id="UP000004567">
    <property type="component" value="Unassembled WGS sequence"/>
</dbReference>
<dbReference type="GO" id="GO:0032267">
    <property type="term" value="F:tRNA(Ile)-lysidine synthase activity"/>
    <property type="evidence" value="ECO:0007669"/>
    <property type="project" value="UniProtKB-EC"/>
</dbReference>
<dbReference type="GO" id="GO:0005737">
    <property type="term" value="C:cytoplasm"/>
    <property type="evidence" value="ECO:0007669"/>
    <property type="project" value="UniProtKB-SubCell"/>
</dbReference>
<keyword evidence="2 8" id="KW-0963">Cytoplasm</keyword>
<keyword evidence="4 8" id="KW-0819">tRNA processing</keyword>
<evidence type="ECO:0000256" key="5">
    <source>
        <dbReference type="ARBA" id="ARBA00022741"/>
    </source>
</evidence>
<comment type="similarity">
    <text evidence="8">Belongs to the tRNA(Ile)-lysidine synthase family.</text>
</comment>
<dbReference type="InterPro" id="IPR015262">
    <property type="entry name" value="tRNA_Ile_lys_synt_subst-bd"/>
</dbReference>
<evidence type="ECO:0000256" key="3">
    <source>
        <dbReference type="ARBA" id="ARBA00022598"/>
    </source>
</evidence>
<comment type="function">
    <text evidence="8">Ligates lysine onto the cytidine present at position 34 of the AUA codon-specific tRNA(Ile) that contains the anticodon CAU, in an ATP-dependent manner. Cytidine is converted to lysidine, thus changing the amino acid specificity of the tRNA from methionine to isoleucine.</text>
</comment>
<comment type="caution">
    <text evidence="10">The sequence shown here is derived from an EMBL/GenBank/DDBJ whole genome shotgun (WGS) entry which is preliminary data.</text>
</comment>
<comment type="subcellular location">
    <subcellularLocation>
        <location evidence="1 8">Cytoplasm</location>
    </subcellularLocation>
</comment>
<comment type="catalytic activity">
    <reaction evidence="7 8">
        <text>cytidine(34) in tRNA(Ile2) + L-lysine + ATP = lysidine(34) in tRNA(Ile2) + AMP + diphosphate + H(+)</text>
        <dbReference type="Rhea" id="RHEA:43744"/>
        <dbReference type="Rhea" id="RHEA-COMP:10625"/>
        <dbReference type="Rhea" id="RHEA-COMP:10670"/>
        <dbReference type="ChEBI" id="CHEBI:15378"/>
        <dbReference type="ChEBI" id="CHEBI:30616"/>
        <dbReference type="ChEBI" id="CHEBI:32551"/>
        <dbReference type="ChEBI" id="CHEBI:33019"/>
        <dbReference type="ChEBI" id="CHEBI:82748"/>
        <dbReference type="ChEBI" id="CHEBI:83665"/>
        <dbReference type="ChEBI" id="CHEBI:456215"/>
        <dbReference type="EC" id="6.3.4.19"/>
    </reaction>
</comment>
<evidence type="ECO:0000313" key="10">
    <source>
        <dbReference type="EMBL" id="EHS87454.1"/>
    </source>
</evidence>
<dbReference type="Pfam" id="PF11734">
    <property type="entry name" value="TilS_C"/>
    <property type="match status" value="1"/>
</dbReference>
<dbReference type="Pfam" id="PF09179">
    <property type="entry name" value="TilS"/>
    <property type="match status" value="1"/>
</dbReference>
<evidence type="ECO:0000256" key="7">
    <source>
        <dbReference type="ARBA" id="ARBA00048539"/>
    </source>
</evidence>
<dbReference type="EMBL" id="AICN01000007">
    <property type="protein sequence ID" value="EHS87454.1"/>
    <property type="molecule type" value="Genomic_DNA"/>
</dbReference>
<dbReference type="Gene3D" id="3.40.50.620">
    <property type="entry name" value="HUPs"/>
    <property type="match status" value="1"/>
</dbReference>
<dbReference type="PANTHER" id="PTHR43033:SF1">
    <property type="entry name" value="TRNA(ILE)-LYSIDINE SYNTHASE-RELATED"/>
    <property type="match status" value="1"/>
</dbReference>
<dbReference type="RefSeq" id="WP_007121687.1">
    <property type="nucleotide sequence ID" value="NZ_AICN01000007.1"/>
</dbReference>
<dbReference type="NCBIfam" id="TIGR02433">
    <property type="entry name" value="lysidine_TilS_C"/>
    <property type="match status" value="1"/>
</dbReference>
<dbReference type="InterPro" id="IPR012796">
    <property type="entry name" value="Lysidine-tRNA-synth_C"/>
</dbReference>